<dbReference type="InterPro" id="IPR036220">
    <property type="entry name" value="UDP-Glc/GDP-Man_DH_C_sf"/>
</dbReference>
<dbReference type="Gene3D" id="3.40.50.720">
    <property type="entry name" value="NAD(P)-binding Rossmann-like Domain"/>
    <property type="match status" value="2"/>
</dbReference>
<dbReference type="SUPFAM" id="SSF51735">
    <property type="entry name" value="NAD(P)-binding Rossmann-fold domains"/>
    <property type="match status" value="1"/>
</dbReference>
<feature type="binding site" evidence="11">
    <location>
        <position position="122"/>
    </location>
    <ligand>
        <name>NAD(+)</name>
        <dbReference type="ChEBI" id="CHEBI:57540"/>
    </ligand>
</feature>
<comment type="similarity">
    <text evidence="2 8">Belongs to the UDP-glucose/GDP-mannose dehydrogenase family.</text>
</comment>
<dbReference type="Pfam" id="PF03721">
    <property type="entry name" value="UDPG_MGDP_dh_N"/>
    <property type="match status" value="1"/>
</dbReference>
<keyword evidence="14" id="KW-1185">Reference proteome</keyword>
<feature type="binding site" evidence="11">
    <location>
        <position position="155"/>
    </location>
    <ligand>
        <name>NAD(+)</name>
        <dbReference type="ChEBI" id="CHEBI:57540"/>
    </ligand>
</feature>
<evidence type="ECO:0000256" key="9">
    <source>
        <dbReference type="PIRSR" id="PIRSR500134-1"/>
    </source>
</evidence>
<dbReference type="EC" id="1.1.1.22" evidence="3 8"/>
<dbReference type="NCBIfam" id="TIGR03026">
    <property type="entry name" value="NDP-sugDHase"/>
    <property type="match status" value="1"/>
</dbReference>
<organism evidence="13 14">
    <name type="scientific">Thalassobaculum litoreum DSM 18839</name>
    <dbReference type="NCBI Taxonomy" id="1123362"/>
    <lineage>
        <taxon>Bacteria</taxon>
        <taxon>Pseudomonadati</taxon>
        <taxon>Pseudomonadota</taxon>
        <taxon>Alphaproteobacteria</taxon>
        <taxon>Rhodospirillales</taxon>
        <taxon>Thalassobaculaceae</taxon>
        <taxon>Thalassobaculum</taxon>
    </lineage>
</organism>
<evidence type="ECO:0000313" key="14">
    <source>
        <dbReference type="Proteomes" id="UP000198615"/>
    </source>
</evidence>
<accession>A0A8G2BK58</accession>
<feature type="binding site" evidence="10">
    <location>
        <begin position="152"/>
        <end position="155"/>
    </location>
    <ligand>
        <name>substrate</name>
    </ligand>
</feature>
<dbReference type="Gene3D" id="1.20.5.100">
    <property type="entry name" value="Cytochrome c1, transmembrane anchor, C-terminal"/>
    <property type="match status" value="1"/>
</dbReference>
<evidence type="ECO:0000313" key="13">
    <source>
        <dbReference type="EMBL" id="SDG16159.1"/>
    </source>
</evidence>
<dbReference type="PANTHER" id="PTHR43750:SF3">
    <property type="entry name" value="UDP-GLUCOSE 6-DEHYDROGENASE TUAD"/>
    <property type="match status" value="1"/>
</dbReference>
<dbReference type="Proteomes" id="UP000198615">
    <property type="component" value="Unassembled WGS sequence"/>
</dbReference>
<feature type="binding site" evidence="11">
    <location>
        <position position="331"/>
    </location>
    <ligand>
        <name>NAD(+)</name>
        <dbReference type="ChEBI" id="CHEBI:57540"/>
    </ligand>
</feature>
<dbReference type="InterPro" id="IPR017476">
    <property type="entry name" value="UDP-Glc/GDP-Man"/>
</dbReference>
<protein>
    <recommendedName>
        <fullName evidence="4 8">UDP-glucose 6-dehydrogenase</fullName>
        <ecNumber evidence="3 8">1.1.1.22</ecNumber>
    </recommendedName>
</protein>
<dbReference type="InterPro" id="IPR036291">
    <property type="entry name" value="NAD(P)-bd_dom_sf"/>
</dbReference>
<evidence type="ECO:0000256" key="11">
    <source>
        <dbReference type="PIRSR" id="PIRSR500134-3"/>
    </source>
</evidence>
<feature type="binding site" evidence="11">
    <location>
        <position position="35"/>
    </location>
    <ligand>
        <name>NAD(+)</name>
        <dbReference type="ChEBI" id="CHEBI:57540"/>
    </ligand>
</feature>
<dbReference type="InterPro" id="IPR001732">
    <property type="entry name" value="UDP-Glc/GDP-Man_DH_N"/>
</dbReference>
<dbReference type="Pfam" id="PF00984">
    <property type="entry name" value="UDPG_MGDP_dh"/>
    <property type="match status" value="1"/>
</dbReference>
<keyword evidence="5 8" id="KW-0560">Oxidoreductase</keyword>
<dbReference type="InterPro" id="IPR014027">
    <property type="entry name" value="UDP-Glc/GDP-Man_DH_C"/>
</dbReference>
<proteinExistence type="inferred from homology"/>
<dbReference type="PANTHER" id="PTHR43750">
    <property type="entry name" value="UDP-GLUCOSE 6-DEHYDROGENASE TUAD"/>
    <property type="match status" value="1"/>
</dbReference>
<comment type="catalytic activity">
    <reaction evidence="7 8">
        <text>UDP-alpha-D-glucose + 2 NAD(+) + H2O = UDP-alpha-D-glucuronate + 2 NADH + 3 H(+)</text>
        <dbReference type="Rhea" id="RHEA:23596"/>
        <dbReference type="ChEBI" id="CHEBI:15377"/>
        <dbReference type="ChEBI" id="CHEBI:15378"/>
        <dbReference type="ChEBI" id="CHEBI:57540"/>
        <dbReference type="ChEBI" id="CHEBI:57945"/>
        <dbReference type="ChEBI" id="CHEBI:58052"/>
        <dbReference type="ChEBI" id="CHEBI:58885"/>
        <dbReference type="EC" id="1.1.1.22"/>
    </reaction>
</comment>
<dbReference type="PROSITE" id="PS51257">
    <property type="entry name" value="PROKAR_LIPOPROTEIN"/>
    <property type="match status" value="1"/>
</dbReference>
<dbReference type="OrthoDB" id="9803238at2"/>
<comment type="caution">
    <text evidence="13">The sequence shown here is derived from an EMBL/GenBank/DDBJ whole genome shotgun (WGS) entry which is preliminary data.</text>
</comment>
<dbReference type="AlphaFoldDB" id="A0A8G2BK58"/>
<evidence type="ECO:0000256" key="4">
    <source>
        <dbReference type="ARBA" id="ARBA00015132"/>
    </source>
</evidence>
<evidence type="ECO:0000256" key="7">
    <source>
        <dbReference type="ARBA" id="ARBA00047473"/>
    </source>
</evidence>
<dbReference type="GO" id="GO:0000271">
    <property type="term" value="P:polysaccharide biosynthetic process"/>
    <property type="evidence" value="ECO:0007669"/>
    <property type="project" value="InterPro"/>
</dbReference>
<dbReference type="InterPro" id="IPR014026">
    <property type="entry name" value="UDP-Glc/GDP-Man_DH_dimer"/>
</dbReference>
<evidence type="ECO:0000259" key="12">
    <source>
        <dbReference type="SMART" id="SM00984"/>
    </source>
</evidence>
<dbReference type="PIRSF" id="PIRSF500134">
    <property type="entry name" value="UDPglc_DH_bac"/>
    <property type="match status" value="1"/>
</dbReference>
<dbReference type="SMART" id="SM00984">
    <property type="entry name" value="UDPG_MGDP_dh_C"/>
    <property type="match status" value="1"/>
</dbReference>
<feature type="binding site" evidence="11">
    <location>
        <position position="30"/>
    </location>
    <ligand>
        <name>NAD(+)</name>
        <dbReference type="ChEBI" id="CHEBI:57540"/>
    </ligand>
</feature>
<evidence type="ECO:0000256" key="2">
    <source>
        <dbReference type="ARBA" id="ARBA00006601"/>
    </source>
</evidence>
<feature type="active site" description="Nucleophile" evidence="9">
    <location>
        <position position="263"/>
    </location>
</feature>
<keyword evidence="6 8" id="KW-0520">NAD</keyword>
<evidence type="ECO:0000256" key="5">
    <source>
        <dbReference type="ARBA" id="ARBA00023002"/>
    </source>
</evidence>
<dbReference type="EMBL" id="FNBW01000011">
    <property type="protein sequence ID" value="SDG16159.1"/>
    <property type="molecule type" value="Genomic_DNA"/>
</dbReference>
<name>A0A8G2BK58_9PROT</name>
<dbReference type="RefSeq" id="WP_093152411.1">
    <property type="nucleotide sequence ID" value="NZ_FNBW01000011.1"/>
</dbReference>
<dbReference type="Pfam" id="PF03720">
    <property type="entry name" value="UDPG_MGDP_dh_C"/>
    <property type="match status" value="1"/>
</dbReference>
<evidence type="ECO:0000256" key="6">
    <source>
        <dbReference type="ARBA" id="ARBA00023027"/>
    </source>
</evidence>
<reference evidence="13 14" key="1">
    <citation type="submission" date="2016-10" db="EMBL/GenBank/DDBJ databases">
        <authorList>
            <person name="Varghese N."/>
            <person name="Submissions S."/>
        </authorList>
    </citation>
    <scope>NUCLEOTIDE SEQUENCE [LARGE SCALE GENOMIC DNA]</scope>
    <source>
        <strain evidence="13 14">DSM 18839</strain>
    </source>
</reference>
<evidence type="ECO:0000256" key="8">
    <source>
        <dbReference type="PIRNR" id="PIRNR000124"/>
    </source>
</evidence>
<comment type="pathway">
    <text evidence="1">Nucleotide-sugar biosynthesis; UDP-alpha-D-glucuronate biosynthesis; UDP-alpha-D-glucuronate from UDP-alpha-D-glucose: step 1/1.</text>
</comment>
<gene>
    <name evidence="13" type="ORF">SAMN05660686_03565</name>
</gene>
<dbReference type="GO" id="GO:0003979">
    <property type="term" value="F:UDP-glucose 6-dehydrogenase activity"/>
    <property type="evidence" value="ECO:0007669"/>
    <property type="project" value="UniProtKB-EC"/>
</dbReference>
<dbReference type="PIRSF" id="PIRSF000124">
    <property type="entry name" value="UDPglc_GDPman_dh"/>
    <property type="match status" value="1"/>
</dbReference>
<dbReference type="InterPro" id="IPR028357">
    <property type="entry name" value="UDPglc_DH_bac"/>
</dbReference>
<feature type="binding site" evidence="11">
    <location>
        <position position="266"/>
    </location>
    <ligand>
        <name>NAD(+)</name>
        <dbReference type="ChEBI" id="CHEBI:57540"/>
    </ligand>
</feature>
<evidence type="ECO:0000256" key="3">
    <source>
        <dbReference type="ARBA" id="ARBA00012954"/>
    </source>
</evidence>
<evidence type="ECO:0000256" key="1">
    <source>
        <dbReference type="ARBA" id="ARBA00004701"/>
    </source>
</evidence>
<dbReference type="GO" id="GO:0051287">
    <property type="term" value="F:NAD binding"/>
    <property type="evidence" value="ECO:0007669"/>
    <property type="project" value="InterPro"/>
</dbReference>
<dbReference type="SUPFAM" id="SSF48179">
    <property type="entry name" value="6-phosphogluconate dehydrogenase C-terminal domain-like"/>
    <property type="match status" value="1"/>
</dbReference>
<evidence type="ECO:0000256" key="10">
    <source>
        <dbReference type="PIRSR" id="PIRSR500134-2"/>
    </source>
</evidence>
<feature type="binding site" evidence="10">
    <location>
        <position position="324"/>
    </location>
    <ligand>
        <name>substrate</name>
    </ligand>
</feature>
<sequence>MKVTVIGTGYVGLVAGACFADFGFDVTCIDKDESKVAALRAGTVPIYEPGLTEIVGRTQTNGNLHFVSAYQDAIPNADVIFIAVGTPTKDEGGSADISAVIAASEELAPLLRGCTVIATKSTVPIGTGQRLDALFRSAAPDADVAIVSNPEFLREGSAVRDFVEPDRVVIGAEADWAASTMRALYRPIEDRGIPVLVVDRATAEISKYAANSFLATKIAFINEVADLCEQAGGDVRSVADAIGLDTRIGNQFLKAGPGFGGSCFPKDTRAFVSSSERLGIRQRVVSAAVHANEARKLHLVQRVADACDGDLSNARVAVLGLAFKAGTDDLRESPSLFMVPELVRLADEVRAHDPVAMPVARDTFTGVHYGETVDECLDGADVAVILTDWPEYRELDPKMLAGTMRRNVIVDLRNMMDADTLEAHGVSVVGIGRREPVDAPVAHETSGLGQAAE</sequence>
<feature type="binding site" evidence="11">
    <location>
        <position position="86"/>
    </location>
    <ligand>
        <name>NAD(+)</name>
        <dbReference type="ChEBI" id="CHEBI:57540"/>
    </ligand>
</feature>
<feature type="binding site" evidence="10">
    <location>
        <begin position="252"/>
        <end position="256"/>
    </location>
    <ligand>
        <name>substrate</name>
    </ligand>
</feature>
<dbReference type="UniPathway" id="UPA00038">
    <property type="reaction ID" value="UER00491"/>
</dbReference>
<dbReference type="GO" id="GO:0006065">
    <property type="term" value="P:UDP-glucuronate biosynthetic process"/>
    <property type="evidence" value="ECO:0007669"/>
    <property type="project" value="UniProtKB-UniPathway"/>
</dbReference>
<feature type="binding site" evidence="10">
    <location>
        <position position="207"/>
    </location>
    <ligand>
        <name>substrate</name>
    </ligand>
</feature>
<feature type="binding site" evidence="10">
    <location>
        <position position="260"/>
    </location>
    <ligand>
        <name>substrate</name>
    </ligand>
</feature>
<feature type="domain" description="UDP-glucose/GDP-mannose dehydrogenase C-terminal" evidence="12">
    <location>
        <begin position="317"/>
        <end position="418"/>
    </location>
</feature>
<dbReference type="InterPro" id="IPR008927">
    <property type="entry name" value="6-PGluconate_DH-like_C_sf"/>
</dbReference>
<dbReference type="SUPFAM" id="SSF52413">
    <property type="entry name" value="UDP-glucose/GDP-mannose dehydrogenase C-terminal domain"/>
    <property type="match status" value="1"/>
</dbReference>